<accession>A0A251TVE4</accession>
<evidence type="ECO:0000313" key="1">
    <source>
        <dbReference type="EMBL" id="OTG15097.1"/>
    </source>
</evidence>
<evidence type="ECO:0000313" key="2">
    <source>
        <dbReference type="Proteomes" id="UP000215914"/>
    </source>
</evidence>
<protein>
    <submittedName>
        <fullName evidence="1">Uncharacterized protein</fullName>
    </submittedName>
</protein>
<organism evidence="1 2">
    <name type="scientific">Helianthus annuus</name>
    <name type="common">Common sunflower</name>
    <dbReference type="NCBI Taxonomy" id="4232"/>
    <lineage>
        <taxon>Eukaryota</taxon>
        <taxon>Viridiplantae</taxon>
        <taxon>Streptophyta</taxon>
        <taxon>Embryophyta</taxon>
        <taxon>Tracheophyta</taxon>
        <taxon>Spermatophyta</taxon>
        <taxon>Magnoliopsida</taxon>
        <taxon>eudicotyledons</taxon>
        <taxon>Gunneridae</taxon>
        <taxon>Pentapetalae</taxon>
        <taxon>asterids</taxon>
        <taxon>campanulids</taxon>
        <taxon>Asterales</taxon>
        <taxon>Asteraceae</taxon>
        <taxon>Asteroideae</taxon>
        <taxon>Heliantheae alliance</taxon>
        <taxon>Heliantheae</taxon>
        <taxon>Helianthus</taxon>
    </lineage>
</organism>
<dbReference type="EMBL" id="CM007898">
    <property type="protein sequence ID" value="OTG15097.1"/>
    <property type="molecule type" value="Genomic_DNA"/>
</dbReference>
<proteinExistence type="predicted"/>
<dbReference type="InParanoid" id="A0A251TVE4"/>
<sequence length="154" mass="16901">MAHYAAGCWDAEIESSYGGLVGPSVLGLLTYPHMTCVHPLGVALVAQEIFCRVKRSGCKYCPCDELVIKHVKKELGLALKGSQKMVGLKHRRLIGLTSSSSTCGLDKAICKTAKEIAKPIIAEQIPKFKIDSVQFEHLTLWLLPPTFQGYMVKN</sequence>
<gene>
    <name evidence="1" type="ORF">HannXRQ_Chr09g0256661</name>
</gene>
<name>A0A251TVE4_HELAN</name>
<dbReference type="AlphaFoldDB" id="A0A251TVE4"/>
<reference evidence="2" key="1">
    <citation type="journal article" date="2017" name="Nature">
        <title>The sunflower genome provides insights into oil metabolism, flowering and Asterid evolution.</title>
        <authorList>
            <person name="Badouin H."/>
            <person name="Gouzy J."/>
            <person name="Grassa C.J."/>
            <person name="Murat F."/>
            <person name="Staton S.E."/>
            <person name="Cottret L."/>
            <person name="Lelandais-Briere C."/>
            <person name="Owens G.L."/>
            <person name="Carrere S."/>
            <person name="Mayjonade B."/>
            <person name="Legrand L."/>
            <person name="Gill N."/>
            <person name="Kane N.C."/>
            <person name="Bowers J.E."/>
            <person name="Hubner S."/>
            <person name="Bellec A."/>
            <person name="Berard A."/>
            <person name="Berges H."/>
            <person name="Blanchet N."/>
            <person name="Boniface M.C."/>
            <person name="Brunel D."/>
            <person name="Catrice O."/>
            <person name="Chaidir N."/>
            <person name="Claudel C."/>
            <person name="Donnadieu C."/>
            <person name="Faraut T."/>
            <person name="Fievet G."/>
            <person name="Helmstetter N."/>
            <person name="King M."/>
            <person name="Knapp S.J."/>
            <person name="Lai Z."/>
            <person name="Le Paslier M.C."/>
            <person name="Lippi Y."/>
            <person name="Lorenzon L."/>
            <person name="Mandel J.R."/>
            <person name="Marage G."/>
            <person name="Marchand G."/>
            <person name="Marquand E."/>
            <person name="Bret-Mestries E."/>
            <person name="Morien E."/>
            <person name="Nambeesan S."/>
            <person name="Nguyen T."/>
            <person name="Pegot-Espagnet P."/>
            <person name="Pouilly N."/>
            <person name="Raftis F."/>
            <person name="Sallet E."/>
            <person name="Schiex T."/>
            <person name="Thomas J."/>
            <person name="Vandecasteele C."/>
            <person name="Vares D."/>
            <person name="Vear F."/>
            <person name="Vautrin S."/>
            <person name="Crespi M."/>
            <person name="Mangin B."/>
            <person name="Burke J.M."/>
            <person name="Salse J."/>
            <person name="Munos S."/>
            <person name="Vincourt P."/>
            <person name="Rieseberg L.H."/>
            <person name="Langlade N.B."/>
        </authorList>
    </citation>
    <scope>NUCLEOTIDE SEQUENCE [LARGE SCALE GENOMIC DNA]</scope>
    <source>
        <strain evidence="2">cv. SF193</strain>
    </source>
</reference>
<keyword evidence="2" id="KW-1185">Reference proteome</keyword>
<dbReference type="Proteomes" id="UP000215914">
    <property type="component" value="Chromosome 9"/>
</dbReference>